<dbReference type="Gene3D" id="3.30.450.20">
    <property type="entry name" value="PAS domain"/>
    <property type="match status" value="1"/>
</dbReference>
<feature type="domain" description="GGDEF" evidence="3">
    <location>
        <begin position="377"/>
        <end position="507"/>
    </location>
</feature>
<feature type="transmembrane region" description="Helical" evidence="1">
    <location>
        <begin position="38"/>
        <end position="59"/>
    </location>
</feature>
<dbReference type="InterPro" id="IPR035965">
    <property type="entry name" value="PAS-like_dom_sf"/>
</dbReference>
<gene>
    <name evidence="4" type="ORF">F9U64_09535</name>
</gene>
<dbReference type="PROSITE" id="PS50887">
    <property type="entry name" value="GGDEF"/>
    <property type="match status" value="1"/>
</dbReference>
<name>A0A7C8KQA5_9BACI</name>
<feature type="transmembrane region" description="Helical" evidence="1">
    <location>
        <begin position="99"/>
        <end position="116"/>
    </location>
</feature>
<keyword evidence="5" id="KW-1185">Reference proteome</keyword>
<keyword evidence="1" id="KW-0472">Membrane</keyword>
<feature type="domain" description="PAS" evidence="2">
    <location>
        <begin position="225"/>
        <end position="295"/>
    </location>
</feature>
<feature type="transmembrane region" description="Helical" evidence="1">
    <location>
        <begin position="136"/>
        <end position="157"/>
    </location>
</feature>
<dbReference type="InterPro" id="IPR052163">
    <property type="entry name" value="DGC-Regulatory_Protein"/>
</dbReference>
<feature type="transmembrane region" description="Helical" evidence="1">
    <location>
        <begin position="65"/>
        <end position="87"/>
    </location>
</feature>
<dbReference type="PANTHER" id="PTHR46663:SF2">
    <property type="entry name" value="GGDEF DOMAIN-CONTAINING PROTEIN"/>
    <property type="match status" value="1"/>
</dbReference>
<dbReference type="Pfam" id="PF00990">
    <property type="entry name" value="GGDEF"/>
    <property type="match status" value="1"/>
</dbReference>
<evidence type="ECO:0000259" key="3">
    <source>
        <dbReference type="PROSITE" id="PS50887"/>
    </source>
</evidence>
<dbReference type="InterPro" id="IPR043128">
    <property type="entry name" value="Rev_trsase/Diguanyl_cyclase"/>
</dbReference>
<dbReference type="InterPro" id="IPR000160">
    <property type="entry name" value="GGDEF_dom"/>
</dbReference>
<evidence type="ECO:0000256" key="1">
    <source>
        <dbReference type="SAM" id="Phobius"/>
    </source>
</evidence>
<organism evidence="4 5">
    <name type="scientific">Gracilibacillus oryzae</name>
    <dbReference type="NCBI Taxonomy" id="1672701"/>
    <lineage>
        <taxon>Bacteria</taxon>
        <taxon>Bacillati</taxon>
        <taxon>Bacillota</taxon>
        <taxon>Bacilli</taxon>
        <taxon>Bacillales</taxon>
        <taxon>Bacillaceae</taxon>
        <taxon>Gracilibacillus</taxon>
    </lineage>
</organism>
<dbReference type="PANTHER" id="PTHR46663">
    <property type="entry name" value="DIGUANYLATE CYCLASE DGCT-RELATED"/>
    <property type="match status" value="1"/>
</dbReference>
<dbReference type="SUPFAM" id="SSF55785">
    <property type="entry name" value="PYP-like sensor domain (PAS domain)"/>
    <property type="match status" value="1"/>
</dbReference>
<evidence type="ECO:0000313" key="4">
    <source>
        <dbReference type="EMBL" id="KAB8136742.1"/>
    </source>
</evidence>
<reference evidence="4 5" key="1">
    <citation type="submission" date="2019-10" db="EMBL/GenBank/DDBJ databases">
        <title>Gracilibacillus sp. nov. isolated from rice seeds.</title>
        <authorList>
            <person name="He S."/>
        </authorList>
    </citation>
    <scope>NUCLEOTIDE SEQUENCE [LARGE SCALE GENOMIC DNA]</scope>
    <source>
        <strain evidence="4 5">TD8</strain>
    </source>
</reference>
<dbReference type="CDD" id="cd00130">
    <property type="entry name" value="PAS"/>
    <property type="match status" value="1"/>
</dbReference>
<dbReference type="SMART" id="SM00267">
    <property type="entry name" value="GGDEF"/>
    <property type="match status" value="1"/>
</dbReference>
<proteinExistence type="predicted"/>
<dbReference type="NCBIfam" id="TIGR00254">
    <property type="entry name" value="GGDEF"/>
    <property type="match status" value="1"/>
</dbReference>
<keyword evidence="1" id="KW-0812">Transmembrane</keyword>
<dbReference type="InterPro" id="IPR029787">
    <property type="entry name" value="Nucleotide_cyclase"/>
</dbReference>
<dbReference type="NCBIfam" id="TIGR00229">
    <property type="entry name" value="sensory_box"/>
    <property type="match status" value="1"/>
</dbReference>
<dbReference type="PROSITE" id="PS50112">
    <property type="entry name" value="PAS"/>
    <property type="match status" value="1"/>
</dbReference>
<feature type="transmembrane region" description="Helical" evidence="1">
    <location>
        <begin position="195"/>
        <end position="214"/>
    </location>
</feature>
<feature type="transmembrane region" description="Helical" evidence="1">
    <location>
        <begin position="6"/>
        <end position="26"/>
    </location>
</feature>
<keyword evidence="1" id="KW-1133">Transmembrane helix</keyword>
<accession>A0A7C8KQA5</accession>
<dbReference type="InterPro" id="IPR000014">
    <property type="entry name" value="PAS"/>
</dbReference>
<dbReference type="CDD" id="cd01949">
    <property type="entry name" value="GGDEF"/>
    <property type="match status" value="1"/>
</dbReference>
<evidence type="ECO:0000259" key="2">
    <source>
        <dbReference type="PROSITE" id="PS50112"/>
    </source>
</evidence>
<protein>
    <submittedName>
        <fullName evidence="4">Diguanylate cyclase</fullName>
    </submittedName>
</protein>
<evidence type="ECO:0000313" key="5">
    <source>
        <dbReference type="Proteomes" id="UP000480246"/>
    </source>
</evidence>
<dbReference type="Proteomes" id="UP000480246">
    <property type="component" value="Unassembled WGS sequence"/>
</dbReference>
<dbReference type="EMBL" id="WEID01000047">
    <property type="protein sequence ID" value="KAB8136742.1"/>
    <property type="molecule type" value="Genomic_DNA"/>
</dbReference>
<dbReference type="RefSeq" id="WP_153402806.1">
    <property type="nucleotide sequence ID" value="NZ_ML762429.1"/>
</dbReference>
<dbReference type="AlphaFoldDB" id="A0A7C8KQA5"/>
<dbReference type="OrthoDB" id="9759607at2"/>
<dbReference type="SMART" id="SM00091">
    <property type="entry name" value="PAS"/>
    <property type="match status" value="1"/>
</dbReference>
<sequence length="507" mass="58761">MNILFYFILYIIPASLFIFMAGMIYANNRYSRMHKTCSLLYIFASLWFFGVFTALITFPQSINEIIIYWINGSITVTSLLSVHLWFMTAGMYEKKNGKFLKLAFIPGVLLILMLPIESWMVENPLTSQNKTFIPGPGLYLLWIVDFLYLLINFVIIIVEMRRGRSAARLWFIGHLLFFVWTIIMLTAALTFQDVYIFFYLIPYGSLFWAIAIYLSMTRFDYLSSYEKRYHILFKRSPLGILLLDKDAKVVEASPQVPQYLGVKREELVHSPIVSLLDGINKQTYMKEHQKVFEKNRKLVNVELSFENRLKERKTLLVDSEFITVNGKKLLFVMAKDITEAKVKAEKVQYLAYHDVLTGLSNRAAFEKKITELLNKNAKFNFLLLDLNKLKQINDTFGHQAGDYAIQHVAKVIQTAVNEDDHTARLGGDEFVLLLDLEETNEIVNKIEKQLAVPLQLPDNEQITLSASIGISSYPADGETLEQLYSIADKRMYRQKRQEDKPSIKKRY</sequence>
<dbReference type="Gene3D" id="3.30.70.270">
    <property type="match status" value="1"/>
</dbReference>
<dbReference type="SUPFAM" id="SSF55073">
    <property type="entry name" value="Nucleotide cyclase"/>
    <property type="match status" value="1"/>
</dbReference>
<feature type="transmembrane region" description="Helical" evidence="1">
    <location>
        <begin position="169"/>
        <end position="189"/>
    </location>
</feature>
<comment type="caution">
    <text evidence="4">The sequence shown here is derived from an EMBL/GenBank/DDBJ whole genome shotgun (WGS) entry which is preliminary data.</text>
</comment>